<proteinExistence type="predicted"/>
<name>A0A0K2T483_LEPSM</name>
<accession>A0A0K2T483</accession>
<sequence>MIFILFISTTPFTTYYVQKIDETTERQTNTTSETNKSIPK</sequence>
<protein>
    <submittedName>
        <fullName evidence="1">Uncharacterized protein</fullName>
    </submittedName>
</protein>
<evidence type="ECO:0000313" key="1">
    <source>
        <dbReference type="EMBL" id="CDW20874.1"/>
    </source>
</evidence>
<dbReference type="EMBL" id="HACA01003513">
    <property type="protein sequence ID" value="CDW20874.1"/>
    <property type="molecule type" value="Transcribed_RNA"/>
</dbReference>
<organism evidence="1">
    <name type="scientific">Lepeophtheirus salmonis</name>
    <name type="common">Salmon louse</name>
    <name type="synonym">Caligus salmonis</name>
    <dbReference type="NCBI Taxonomy" id="72036"/>
    <lineage>
        <taxon>Eukaryota</taxon>
        <taxon>Metazoa</taxon>
        <taxon>Ecdysozoa</taxon>
        <taxon>Arthropoda</taxon>
        <taxon>Crustacea</taxon>
        <taxon>Multicrustacea</taxon>
        <taxon>Hexanauplia</taxon>
        <taxon>Copepoda</taxon>
        <taxon>Siphonostomatoida</taxon>
        <taxon>Caligidae</taxon>
        <taxon>Lepeophtheirus</taxon>
    </lineage>
</organism>
<reference evidence="1" key="1">
    <citation type="submission" date="2014-05" db="EMBL/GenBank/DDBJ databases">
        <authorList>
            <person name="Chronopoulou M."/>
        </authorList>
    </citation>
    <scope>NUCLEOTIDE SEQUENCE</scope>
    <source>
        <tissue evidence="1">Whole organism</tissue>
    </source>
</reference>
<dbReference type="AlphaFoldDB" id="A0A0K2T483"/>